<gene>
    <name evidence="1" type="ORF">B0H17DRAFT_1125105</name>
</gene>
<name>A0AAD7MAZ7_MYCRO</name>
<evidence type="ECO:0000313" key="2">
    <source>
        <dbReference type="Proteomes" id="UP001221757"/>
    </source>
</evidence>
<dbReference type="Proteomes" id="UP001221757">
    <property type="component" value="Unassembled WGS sequence"/>
</dbReference>
<organism evidence="1 2">
    <name type="scientific">Mycena rosella</name>
    <name type="common">Pink bonnet</name>
    <name type="synonym">Agaricus rosellus</name>
    <dbReference type="NCBI Taxonomy" id="1033263"/>
    <lineage>
        <taxon>Eukaryota</taxon>
        <taxon>Fungi</taxon>
        <taxon>Dikarya</taxon>
        <taxon>Basidiomycota</taxon>
        <taxon>Agaricomycotina</taxon>
        <taxon>Agaricomycetes</taxon>
        <taxon>Agaricomycetidae</taxon>
        <taxon>Agaricales</taxon>
        <taxon>Marasmiineae</taxon>
        <taxon>Mycenaceae</taxon>
        <taxon>Mycena</taxon>
    </lineage>
</organism>
<dbReference type="AlphaFoldDB" id="A0AAD7MAZ7"/>
<dbReference type="EMBL" id="JARKIE010000004">
    <property type="protein sequence ID" value="KAJ7708355.1"/>
    <property type="molecule type" value="Genomic_DNA"/>
</dbReference>
<keyword evidence="2" id="KW-1185">Reference proteome</keyword>
<evidence type="ECO:0000313" key="1">
    <source>
        <dbReference type="EMBL" id="KAJ7708355.1"/>
    </source>
</evidence>
<protein>
    <submittedName>
        <fullName evidence="1">Uncharacterized protein</fullName>
    </submittedName>
</protein>
<sequence>MLKNRSKYAKSVKNSQNGMKMAILTHYPLWRSPLETSIRFGGKKTYKVSTAPAPCGATAQYTCGATARCDSRAFANGIIGGFGSGPVWFGVVFPVRDRVCFGHFFVKRVMKRKNGWMPYQLVKPSASDRNDGCEASSPLGVKHTIKELNKERTWGTVEPYRLGGTQEYKITGRTKGVFNLSLRFQHLRVHESDTGQK</sequence>
<accession>A0AAD7MAZ7</accession>
<reference evidence="1" key="1">
    <citation type="submission" date="2023-03" db="EMBL/GenBank/DDBJ databases">
        <title>Massive genome expansion in bonnet fungi (Mycena s.s.) driven by repeated elements and novel gene families across ecological guilds.</title>
        <authorList>
            <consortium name="Lawrence Berkeley National Laboratory"/>
            <person name="Harder C.B."/>
            <person name="Miyauchi S."/>
            <person name="Viragh M."/>
            <person name="Kuo A."/>
            <person name="Thoen E."/>
            <person name="Andreopoulos B."/>
            <person name="Lu D."/>
            <person name="Skrede I."/>
            <person name="Drula E."/>
            <person name="Henrissat B."/>
            <person name="Morin E."/>
            <person name="Kohler A."/>
            <person name="Barry K."/>
            <person name="LaButti K."/>
            <person name="Morin E."/>
            <person name="Salamov A."/>
            <person name="Lipzen A."/>
            <person name="Mereny Z."/>
            <person name="Hegedus B."/>
            <person name="Baldrian P."/>
            <person name="Stursova M."/>
            <person name="Weitz H."/>
            <person name="Taylor A."/>
            <person name="Grigoriev I.V."/>
            <person name="Nagy L.G."/>
            <person name="Martin F."/>
            <person name="Kauserud H."/>
        </authorList>
    </citation>
    <scope>NUCLEOTIDE SEQUENCE</scope>
    <source>
        <strain evidence="1">CBHHK067</strain>
    </source>
</reference>
<comment type="caution">
    <text evidence="1">The sequence shown here is derived from an EMBL/GenBank/DDBJ whole genome shotgun (WGS) entry which is preliminary data.</text>
</comment>
<proteinExistence type="predicted"/>